<accession>A0A2A5J4I2</accession>
<dbReference type="Gene3D" id="3.50.50.60">
    <property type="entry name" value="FAD/NAD(P)-binding domain"/>
    <property type="match status" value="2"/>
</dbReference>
<evidence type="ECO:0000256" key="3">
    <source>
        <dbReference type="ARBA" id="ARBA00022630"/>
    </source>
</evidence>
<keyword evidence="3" id="KW-0285">Flavoprotein</keyword>
<organism evidence="10 11">
    <name type="scientific">Rhodococcus qingshengii</name>
    <dbReference type="NCBI Taxonomy" id="334542"/>
    <lineage>
        <taxon>Bacteria</taxon>
        <taxon>Bacillati</taxon>
        <taxon>Actinomycetota</taxon>
        <taxon>Actinomycetes</taxon>
        <taxon>Mycobacteriales</taxon>
        <taxon>Nocardiaceae</taxon>
        <taxon>Rhodococcus</taxon>
        <taxon>Rhodococcus erythropolis group</taxon>
    </lineage>
</organism>
<dbReference type="PRINTS" id="PR00368">
    <property type="entry name" value="FADPNR"/>
</dbReference>
<protein>
    <recommendedName>
        <fullName evidence="2">L-aspartate oxidase</fullName>
    </recommendedName>
    <alternativeName>
        <fullName evidence="7">Quinolinate synthase B</fullName>
    </alternativeName>
</protein>
<dbReference type="InterPro" id="IPR037099">
    <property type="entry name" value="Fum_R/Succ_DH_flav-like_C_sf"/>
</dbReference>
<evidence type="ECO:0000256" key="1">
    <source>
        <dbReference type="ARBA" id="ARBA00001974"/>
    </source>
</evidence>
<comment type="caution">
    <text evidence="10">The sequence shown here is derived from an EMBL/GenBank/DDBJ whole genome shotgun (WGS) entry which is preliminary data.</text>
</comment>
<dbReference type="RefSeq" id="WP_099698366.1">
    <property type="nucleotide sequence ID" value="NZ_NOVD01000029.1"/>
</dbReference>
<keyword evidence="5" id="KW-0560">Oxidoreductase</keyword>
<dbReference type="PRINTS" id="PR00411">
    <property type="entry name" value="PNDRDTASEI"/>
</dbReference>
<comment type="function">
    <text evidence="6">Catalyzes the oxidation of L-aspartate to iminoaspartate, the first step in the de novo biosynthesis of NAD(+).</text>
</comment>
<evidence type="ECO:0000259" key="9">
    <source>
        <dbReference type="Pfam" id="PF00890"/>
    </source>
</evidence>
<dbReference type="GO" id="GO:0008734">
    <property type="term" value="F:L-aspartate oxidase activity"/>
    <property type="evidence" value="ECO:0007669"/>
    <property type="project" value="UniProtKB-EC"/>
</dbReference>
<evidence type="ECO:0000256" key="7">
    <source>
        <dbReference type="ARBA" id="ARBA00030386"/>
    </source>
</evidence>
<dbReference type="Pfam" id="PF00890">
    <property type="entry name" value="FAD_binding_2"/>
    <property type="match status" value="1"/>
</dbReference>
<proteinExistence type="predicted"/>
<dbReference type="InterPro" id="IPR003953">
    <property type="entry name" value="FAD-dep_OxRdtase_2_FAD-bd"/>
</dbReference>
<dbReference type="PANTHER" id="PTHR42716">
    <property type="entry name" value="L-ASPARTATE OXIDASE"/>
    <property type="match status" value="1"/>
</dbReference>
<sequence length="529" mass="55503">MTDVLELSTDVLVIGGGPAGAWAALRAAKAGADVVLVDKGYCGTSGATAPSGTGVWYVEPDTTARERAKAGREALGGYLADHHWMDRVLAQTYSNMDLLAVEGRYPFPVDTSTGKQIRTGLQGPEYMRRMRTWIRRAGVRILDHSPALELLVDGEGRVRGAAGYQRHEHQDYRVSAGAVVVASGGCAFLSGALGTNVDTGDGALMAAEVGAEFSGMEFSNAYGIAAAGSTITKTAYYAYATFFHADGRVLEGAGSAKGRSVIASTLRNEPVFAQIDRADAEVQRRMRLGQPNFFLQFDRRGIDPFTDKFEVGMLAEGTVRGTGGINVVDDDCASSVPGLFAAGDAATRERICGGFTGGGSHNAAWAMSSGSWAGTGAARYALSVGRGATSGLRGAGTVGLRNPVRTGFTADDVVKAAQAQLIPFDKNYLRSGDRVSAALGELESLWGAVSADLGADPAGRMAARQAAAITAVGRWMYHSTLARTETRGMSKRDDYPELDVTQHHHVLTGGLDAVWTRTSESAGSALVAS</sequence>
<evidence type="ECO:0000256" key="4">
    <source>
        <dbReference type="ARBA" id="ARBA00022827"/>
    </source>
</evidence>
<dbReference type="InterPro" id="IPR005288">
    <property type="entry name" value="NadB"/>
</dbReference>
<evidence type="ECO:0000313" key="10">
    <source>
        <dbReference type="EMBL" id="PCK24495.1"/>
    </source>
</evidence>
<comment type="catalytic activity">
    <reaction evidence="8">
        <text>L-aspartate + O2 = iminosuccinate + H2O2</text>
        <dbReference type="Rhea" id="RHEA:25876"/>
        <dbReference type="ChEBI" id="CHEBI:15379"/>
        <dbReference type="ChEBI" id="CHEBI:16240"/>
        <dbReference type="ChEBI" id="CHEBI:29991"/>
        <dbReference type="ChEBI" id="CHEBI:77875"/>
        <dbReference type="EC" id="1.4.3.16"/>
    </reaction>
    <physiologicalReaction direction="left-to-right" evidence="8">
        <dbReference type="Rhea" id="RHEA:25877"/>
    </physiologicalReaction>
</comment>
<keyword evidence="4" id="KW-0274">FAD</keyword>
<evidence type="ECO:0000256" key="2">
    <source>
        <dbReference type="ARBA" id="ARBA00021901"/>
    </source>
</evidence>
<comment type="cofactor">
    <cofactor evidence="1">
        <name>FAD</name>
        <dbReference type="ChEBI" id="CHEBI:57692"/>
    </cofactor>
</comment>
<evidence type="ECO:0000256" key="8">
    <source>
        <dbReference type="ARBA" id="ARBA00048305"/>
    </source>
</evidence>
<feature type="domain" description="FAD-dependent oxidoreductase 2 FAD-binding" evidence="9">
    <location>
        <begin position="10"/>
        <end position="218"/>
    </location>
</feature>
<evidence type="ECO:0000313" key="11">
    <source>
        <dbReference type="Proteomes" id="UP000230886"/>
    </source>
</evidence>
<dbReference type="EMBL" id="NOVD01000029">
    <property type="protein sequence ID" value="PCK24495.1"/>
    <property type="molecule type" value="Genomic_DNA"/>
</dbReference>
<dbReference type="AlphaFoldDB" id="A0A2A5J4I2"/>
<dbReference type="Gene3D" id="1.20.58.100">
    <property type="entry name" value="Fumarate reductase/succinate dehydrogenase flavoprotein-like, C-terminal domain"/>
    <property type="match status" value="1"/>
</dbReference>
<dbReference type="GO" id="GO:0009435">
    <property type="term" value="P:NAD+ biosynthetic process"/>
    <property type="evidence" value="ECO:0007669"/>
    <property type="project" value="InterPro"/>
</dbReference>
<reference evidence="10 11" key="1">
    <citation type="submission" date="2017-07" db="EMBL/GenBank/DDBJ databases">
        <title>Draft sequence of Rhodococcus enclensis 23b-28.</title>
        <authorList>
            <person name="Besaury L."/>
            <person name="Sancelme M."/>
            <person name="Amato P."/>
            <person name="Lallement A."/>
            <person name="Delort A.-M."/>
        </authorList>
    </citation>
    <scope>NUCLEOTIDE SEQUENCE [LARGE SCALE GENOMIC DNA]</scope>
    <source>
        <strain evidence="10 11">23b-28</strain>
    </source>
</reference>
<dbReference type="SUPFAM" id="SSF51905">
    <property type="entry name" value="FAD/NAD(P)-binding domain"/>
    <property type="match status" value="1"/>
</dbReference>
<evidence type="ECO:0000256" key="5">
    <source>
        <dbReference type="ARBA" id="ARBA00023002"/>
    </source>
</evidence>
<gene>
    <name evidence="10" type="ORF">CHR55_25740</name>
</gene>
<dbReference type="SUPFAM" id="SSF46977">
    <property type="entry name" value="Succinate dehydrogenase/fumarate reductase flavoprotein C-terminal domain"/>
    <property type="match status" value="1"/>
</dbReference>
<dbReference type="PANTHER" id="PTHR42716:SF2">
    <property type="entry name" value="L-ASPARTATE OXIDASE, CHLOROPLASTIC"/>
    <property type="match status" value="1"/>
</dbReference>
<evidence type="ECO:0000256" key="6">
    <source>
        <dbReference type="ARBA" id="ARBA00029426"/>
    </source>
</evidence>
<dbReference type="InterPro" id="IPR036188">
    <property type="entry name" value="FAD/NAD-bd_sf"/>
</dbReference>
<dbReference type="Proteomes" id="UP000230886">
    <property type="component" value="Unassembled WGS sequence"/>
</dbReference>
<name>A0A2A5J4I2_RHOSG</name>